<dbReference type="VEuPathDB" id="FungiDB:AN10989"/>
<dbReference type="Proteomes" id="UP000000560">
    <property type="component" value="Chromosome IV"/>
</dbReference>
<dbReference type="OrthoDB" id="2099276at2759"/>
<dbReference type="InParanoid" id="C8VC04"/>
<dbReference type="PANTHER" id="PTHR42085:SF6">
    <property type="entry name" value="F-BOX DOMAIN-CONTAINING PROTEIN"/>
    <property type="match status" value="1"/>
</dbReference>
<dbReference type="PANTHER" id="PTHR42085">
    <property type="entry name" value="F-BOX DOMAIN-CONTAINING PROTEIN"/>
    <property type="match status" value="1"/>
</dbReference>
<proteinExistence type="predicted"/>
<dbReference type="AlphaFoldDB" id="C8VC04"/>
<dbReference type="EMBL" id="BN001304">
    <property type="protein sequence ID" value="CBF79826.1"/>
    <property type="molecule type" value="Genomic_DNA"/>
</dbReference>
<evidence type="ECO:0008006" key="3">
    <source>
        <dbReference type="Google" id="ProtNLM"/>
    </source>
</evidence>
<keyword evidence="2" id="KW-1185">Reference proteome</keyword>
<accession>C8VC04</accession>
<reference evidence="2" key="2">
    <citation type="journal article" date="2009" name="Fungal Genet. Biol.">
        <title>The 2008 update of the Aspergillus nidulans genome annotation: a community effort.</title>
        <authorList>
            <person name="Wortman J.R."/>
            <person name="Gilsenan J.M."/>
            <person name="Joardar V."/>
            <person name="Deegan J."/>
            <person name="Clutterbuck J."/>
            <person name="Andersen M.R."/>
            <person name="Archer D."/>
            <person name="Bencina M."/>
            <person name="Braus G."/>
            <person name="Coutinho P."/>
            <person name="von Dohren H."/>
            <person name="Doonan J."/>
            <person name="Driessen A.J."/>
            <person name="Durek P."/>
            <person name="Espeso E."/>
            <person name="Fekete E."/>
            <person name="Flipphi M."/>
            <person name="Estrada C.G."/>
            <person name="Geysens S."/>
            <person name="Goldman G."/>
            <person name="de Groot P.W."/>
            <person name="Hansen K."/>
            <person name="Harris S.D."/>
            <person name="Heinekamp T."/>
            <person name="Helmstaedt K."/>
            <person name="Henrissat B."/>
            <person name="Hofmann G."/>
            <person name="Homan T."/>
            <person name="Horio T."/>
            <person name="Horiuchi H."/>
            <person name="James S."/>
            <person name="Jones M."/>
            <person name="Karaffa L."/>
            <person name="Karanyi Z."/>
            <person name="Kato M."/>
            <person name="Keller N."/>
            <person name="Kelly D.E."/>
            <person name="Kiel J.A."/>
            <person name="Kim J.M."/>
            <person name="van der Klei I.J."/>
            <person name="Klis F.M."/>
            <person name="Kovalchuk A."/>
            <person name="Krasevec N."/>
            <person name="Kubicek C.P."/>
            <person name="Liu B."/>
            <person name="Maccabe A."/>
            <person name="Meyer V."/>
            <person name="Mirabito P."/>
            <person name="Miskei M."/>
            <person name="Mos M."/>
            <person name="Mullins J."/>
            <person name="Nelson D.R."/>
            <person name="Nielsen J."/>
            <person name="Oakley B.R."/>
            <person name="Osmani S.A."/>
            <person name="Pakula T."/>
            <person name="Paszewski A."/>
            <person name="Paulsen I."/>
            <person name="Pilsyk S."/>
            <person name="Pocsi I."/>
            <person name="Punt P.J."/>
            <person name="Ram A.F."/>
            <person name="Ren Q."/>
            <person name="Robellet X."/>
            <person name="Robson G."/>
            <person name="Seiboth B."/>
            <person name="van Solingen P."/>
            <person name="Specht T."/>
            <person name="Sun J."/>
            <person name="Taheri-Talesh N."/>
            <person name="Takeshita N."/>
            <person name="Ussery D."/>
            <person name="vanKuyk P.A."/>
            <person name="Visser H."/>
            <person name="van de Vondervoort P.J."/>
            <person name="de Vries R.P."/>
            <person name="Walton J."/>
            <person name="Xiang X."/>
            <person name="Xiong Y."/>
            <person name="Zeng A.P."/>
            <person name="Brandt B.W."/>
            <person name="Cornell M.J."/>
            <person name="van den Hondel C.A."/>
            <person name="Visser J."/>
            <person name="Oliver S.G."/>
            <person name="Turner G."/>
        </authorList>
    </citation>
    <scope>GENOME REANNOTATION</scope>
    <source>
        <strain evidence="2">FGSC A4 / ATCC 38163 / CBS 112.46 / NRRL 194 / M139</strain>
    </source>
</reference>
<dbReference type="STRING" id="227321.C8VC04"/>
<dbReference type="HOGENOM" id="CLU_026784_0_0_1"/>
<dbReference type="InterPro" id="IPR038883">
    <property type="entry name" value="AN11006-like"/>
</dbReference>
<dbReference type="GeneID" id="74896717"/>
<evidence type="ECO:0000313" key="1">
    <source>
        <dbReference type="EMBL" id="CBF79826.1"/>
    </source>
</evidence>
<gene>
    <name evidence="1" type="ORF">ANIA_10989</name>
</gene>
<reference evidence="2" key="1">
    <citation type="journal article" date="2005" name="Nature">
        <title>Sequencing of Aspergillus nidulans and comparative analysis with A. fumigatus and A. oryzae.</title>
        <authorList>
            <person name="Galagan J.E."/>
            <person name="Calvo S.E."/>
            <person name="Cuomo C."/>
            <person name="Ma L.J."/>
            <person name="Wortman J.R."/>
            <person name="Batzoglou S."/>
            <person name="Lee S.I."/>
            <person name="Basturkmen M."/>
            <person name="Spevak C.C."/>
            <person name="Clutterbuck J."/>
            <person name="Kapitonov V."/>
            <person name="Jurka J."/>
            <person name="Scazzocchio C."/>
            <person name="Farman M."/>
            <person name="Butler J."/>
            <person name="Purcell S."/>
            <person name="Harris S."/>
            <person name="Braus G.H."/>
            <person name="Draht O."/>
            <person name="Busch S."/>
            <person name="D'Enfert C."/>
            <person name="Bouchier C."/>
            <person name="Goldman G.H."/>
            <person name="Bell-Pedersen D."/>
            <person name="Griffiths-Jones S."/>
            <person name="Doonan J.H."/>
            <person name="Yu J."/>
            <person name="Vienken K."/>
            <person name="Pain A."/>
            <person name="Freitag M."/>
            <person name="Selker E.U."/>
            <person name="Archer D.B."/>
            <person name="Penalva M.A."/>
            <person name="Oakley B.R."/>
            <person name="Momany M."/>
            <person name="Tanaka T."/>
            <person name="Kumagai T."/>
            <person name="Asai K."/>
            <person name="Machida M."/>
            <person name="Nierman W.C."/>
            <person name="Denning D.W."/>
            <person name="Caddick M."/>
            <person name="Hynes M."/>
            <person name="Paoletti M."/>
            <person name="Fischer R."/>
            <person name="Miller B."/>
            <person name="Dyer P."/>
            <person name="Sachs M.S."/>
            <person name="Osmani S.A."/>
            <person name="Birren B.W."/>
        </authorList>
    </citation>
    <scope>NUCLEOTIDE SEQUENCE [LARGE SCALE GENOMIC DNA]</scope>
    <source>
        <strain evidence="2">FGSC A4 / ATCC 38163 / CBS 112.46 / NRRL 194 / M139</strain>
    </source>
</reference>
<sequence>MDFEWFEDEHSALYMMRIGAKETRSNTDYAQREILVELGDLPMKVTQSGLTFLDLPENVKIRILEYVGLLRPCLIQFGTEKYRSKEYNGSHLCNSSNSLRMPRTFWPEKWLSPYNRDCGHPPLPVGVFLASRAVREEIGALFFAQNRFSINLCGRQEYNLFKLATRWGLRYIRYLHLNLGYLASRNLKLNGSYHRTILKIWTEFCHNSTERMPALKHFSMKCKVKDLDVASKLMCIMDPFPTLLHCAFHFADTQDDDIQPVIKRAAWRLTGNLSIKPPFPFTKLPKEVQLMVLEHVLIKRLDPFLPAAERDIAVVGFLDRKLRPTTGSPLVCCGTCSPLGARCFCEINQTAFSTSCTCFCSPLPYFLVNHEFYEDCRGLFFTKNRFTFVEDDPESIMRFLTSIPTSSFMQIRHLSFKFPLVYRSPHKSQRYEEAAILSWSVLRRFIREHFDLPRLSLSIVDLGTRSATVGRNMYMRRILKTFTDLKGLRDFRAYLADDPSFEKELERAVMGRTGVGRYRPYPIAIMRTTHDTFA</sequence>
<name>C8VC04_EMENI</name>
<organism evidence="1 2">
    <name type="scientific">Emericella nidulans (strain FGSC A4 / ATCC 38163 / CBS 112.46 / NRRL 194 / M139)</name>
    <name type="common">Aspergillus nidulans</name>
    <dbReference type="NCBI Taxonomy" id="227321"/>
    <lineage>
        <taxon>Eukaryota</taxon>
        <taxon>Fungi</taxon>
        <taxon>Dikarya</taxon>
        <taxon>Ascomycota</taxon>
        <taxon>Pezizomycotina</taxon>
        <taxon>Eurotiomycetes</taxon>
        <taxon>Eurotiomycetidae</taxon>
        <taxon>Eurotiales</taxon>
        <taxon>Aspergillaceae</taxon>
        <taxon>Aspergillus</taxon>
        <taxon>Aspergillus subgen. Nidulantes</taxon>
    </lineage>
</organism>
<dbReference type="RefSeq" id="XP_050468006.1">
    <property type="nucleotide sequence ID" value="XM_050612046.1"/>
</dbReference>
<protein>
    <recommendedName>
        <fullName evidence="3">F-box domain-containing protein</fullName>
    </recommendedName>
</protein>
<evidence type="ECO:0000313" key="2">
    <source>
        <dbReference type="Proteomes" id="UP000000560"/>
    </source>
</evidence>
<dbReference type="eggNOG" id="ENOG502ST4P">
    <property type="taxonomic scope" value="Eukaryota"/>
</dbReference>
<dbReference type="OMA" id="YIMASEC"/>
<dbReference type="KEGG" id="ani:ANIA_10989"/>